<evidence type="ECO:0000256" key="3">
    <source>
        <dbReference type="SAM" id="SignalP"/>
    </source>
</evidence>
<keyword evidence="2" id="KW-0802">TPR repeat</keyword>
<dbReference type="Gene3D" id="1.25.10.10">
    <property type="entry name" value="Leucine-rich Repeat Variant"/>
    <property type="match status" value="1"/>
</dbReference>
<dbReference type="InterPro" id="IPR023155">
    <property type="entry name" value="Cyt_c-552/4"/>
</dbReference>
<feature type="domain" description="Doubled CXXCH motif" evidence="4">
    <location>
        <begin position="319"/>
        <end position="349"/>
    </location>
</feature>
<sequence>MNTSLAKTLSIITLYMIAAIFSSAHASQFVGSNACADCHQEAFQAWQGSHHQQAMQHATAKTVLGDFNDAKFEFEGSVNRFFTLNDQFLVNIQGPDGQWHDYQIKYTFGVTPLQQYMVEFEDGRVQLIPFAWDSRPENQGGQRWFHLYPNMTPKDEFYWTNTGQNWNFMCADCHSTNLEKNYSADTNTYKTTWSEISVGCEACHGAGQAHLDWANSNQPSQAHFGFDRDLSKAVKEWVIKEGSSTAQPLAIEDTDQMAVCAQCHSRRVQLSESNDHVSGNFLDRYLLSTITPELYHHDGQIYDENYVYGSFLQSKMAEKGVSCTNCHDPHNATLKIPEETVCAQCHSPQEYGSDKHTFHLPNSEASKCTTCHMPETTYMQVDPRRDHSWQIPRPDLSMNIGTPNVCTSCHEDKTDQWANSALEKWFPNSEHRNPRHFSIAFYASAINHNSAGNALSYVAQNSGESAIIRASALQRIANHPGQNSLVALARATKHQNELIRLGAVQGAINYPFDQKWQLLAPLLEDSVYAVRTEAAGALAKHWQSMTIAQKQRIEPALEEYVSIQIYNSDRGFGRTNLGNVYRAQGKLDKAITSYTSAIEIEPYYPNSYINLADLYKSAGKEELALNVLKQGLNAQPSSGVFMYSIGLSLIRQKNKSEAISYFKQATVAEPENAQYWLVYGLSLEQSSLTQADSALAKAYSLSQDPNHLYARCDLQVRHKLKTAQACINKLAPFAPNDVISQLKAKLHSPSNVVK</sequence>
<dbReference type="Gene3D" id="1.25.40.10">
    <property type="entry name" value="Tetratricopeptide repeat domain"/>
    <property type="match status" value="2"/>
</dbReference>
<dbReference type="Gene3D" id="1.10.1130.10">
    <property type="entry name" value="Flavocytochrome C3, Chain A"/>
    <property type="match status" value="2"/>
</dbReference>
<feature type="chain" id="PRO_5046817535" evidence="3">
    <location>
        <begin position="27"/>
        <end position="754"/>
    </location>
</feature>
<dbReference type="InterPro" id="IPR051829">
    <property type="entry name" value="Multiheme_Cytochr_ET"/>
</dbReference>
<evidence type="ECO:0000259" key="5">
    <source>
        <dbReference type="Pfam" id="PF13435"/>
    </source>
</evidence>
<dbReference type="EMBL" id="JAFHLB010000024">
    <property type="protein sequence ID" value="MBN3579322.1"/>
    <property type="molecule type" value="Genomic_DNA"/>
</dbReference>
<dbReference type="InterPro" id="IPR011989">
    <property type="entry name" value="ARM-like"/>
</dbReference>
<gene>
    <name evidence="6" type="ORF">JYA62_16795</name>
</gene>
<accession>A0ABS3A8X1</accession>
<feature type="domain" description="Cytochrome c-552/4" evidence="5">
    <location>
        <begin position="167"/>
        <end position="205"/>
    </location>
</feature>
<feature type="repeat" description="TPR" evidence="2">
    <location>
        <begin position="639"/>
        <end position="672"/>
    </location>
</feature>
<dbReference type="SUPFAM" id="SSF48452">
    <property type="entry name" value="TPR-like"/>
    <property type="match status" value="1"/>
</dbReference>
<dbReference type="RefSeq" id="WP_206371305.1">
    <property type="nucleotide sequence ID" value="NZ_CAWPTM010000096.1"/>
</dbReference>
<dbReference type="Proteomes" id="UP000779070">
    <property type="component" value="Unassembled WGS sequence"/>
</dbReference>
<keyword evidence="7" id="KW-1185">Reference proteome</keyword>
<protein>
    <submittedName>
        <fullName evidence="6">Tetratricopeptide repeat protein</fullName>
    </submittedName>
</protein>
<comment type="caution">
    <text evidence="6">The sequence shown here is derived from an EMBL/GenBank/DDBJ whole genome shotgun (WGS) entry which is preliminary data.</text>
</comment>
<evidence type="ECO:0000259" key="4">
    <source>
        <dbReference type="Pfam" id="PF09699"/>
    </source>
</evidence>
<dbReference type="InterPro" id="IPR010177">
    <property type="entry name" value="Paired_CXXCH_1"/>
</dbReference>
<dbReference type="PANTHER" id="PTHR35038:SF8">
    <property type="entry name" value="C-TYPE POLYHEME CYTOCHROME OMCC"/>
    <property type="match status" value="1"/>
</dbReference>
<evidence type="ECO:0000313" key="6">
    <source>
        <dbReference type="EMBL" id="MBN3579322.1"/>
    </source>
</evidence>
<dbReference type="Pfam" id="PF13432">
    <property type="entry name" value="TPR_16"/>
    <property type="match status" value="1"/>
</dbReference>
<evidence type="ECO:0000256" key="2">
    <source>
        <dbReference type="PROSITE-ProRule" id="PRU00339"/>
    </source>
</evidence>
<proteinExistence type="predicted"/>
<dbReference type="SMART" id="SM00028">
    <property type="entry name" value="TPR"/>
    <property type="match status" value="3"/>
</dbReference>
<dbReference type="Pfam" id="PF09699">
    <property type="entry name" value="Paired_CXXCH_1"/>
    <property type="match status" value="1"/>
</dbReference>
<dbReference type="SUPFAM" id="SSF48695">
    <property type="entry name" value="Multiheme cytochromes"/>
    <property type="match status" value="1"/>
</dbReference>
<dbReference type="InterPro" id="IPR011990">
    <property type="entry name" value="TPR-like_helical_dom_sf"/>
</dbReference>
<keyword evidence="1 3" id="KW-0732">Signal</keyword>
<feature type="repeat" description="TPR" evidence="2">
    <location>
        <begin position="571"/>
        <end position="604"/>
    </location>
</feature>
<evidence type="ECO:0000256" key="1">
    <source>
        <dbReference type="ARBA" id="ARBA00022729"/>
    </source>
</evidence>
<dbReference type="PROSITE" id="PS50005">
    <property type="entry name" value="TPR"/>
    <property type="match status" value="3"/>
</dbReference>
<feature type="signal peptide" evidence="3">
    <location>
        <begin position="1"/>
        <end position="26"/>
    </location>
</feature>
<organism evidence="6 7">
    <name type="scientific">Vibrio neptunius</name>
    <dbReference type="NCBI Taxonomy" id="170651"/>
    <lineage>
        <taxon>Bacteria</taxon>
        <taxon>Pseudomonadati</taxon>
        <taxon>Pseudomonadota</taxon>
        <taxon>Gammaproteobacteria</taxon>
        <taxon>Vibrionales</taxon>
        <taxon>Vibrionaceae</taxon>
        <taxon>Vibrio</taxon>
    </lineage>
</organism>
<dbReference type="Pfam" id="PF13435">
    <property type="entry name" value="Cytochrome_C554"/>
    <property type="match status" value="2"/>
</dbReference>
<name>A0ABS3A8X1_9VIBR</name>
<dbReference type="Pfam" id="PF13414">
    <property type="entry name" value="TPR_11"/>
    <property type="match status" value="1"/>
</dbReference>
<reference evidence="6 7" key="1">
    <citation type="submission" date="2021-02" db="EMBL/GenBank/DDBJ databases">
        <title>Draft Genome Sequences of 5 Vibrio neptunius Strains Isolated From of Bivalve Hatcheries.</title>
        <authorList>
            <person name="Galvis F."/>
            <person name="Barja J.L."/>
            <person name="Lemos M.L."/>
            <person name="Balado M."/>
        </authorList>
    </citation>
    <scope>NUCLEOTIDE SEQUENCE [LARGE SCALE GENOMIC DNA]</scope>
    <source>
        <strain evidence="6 7">PP-145.98</strain>
    </source>
</reference>
<dbReference type="InterPro" id="IPR036280">
    <property type="entry name" value="Multihaem_cyt_sf"/>
</dbReference>
<feature type="domain" description="Cytochrome c-552/4" evidence="5">
    <location>
        <begin position="34"/>
        <end position="60"/>
    </location>
</feature>
<evidence type="ECO:0000313" key="7">
    <source>
        <dbReference type="Proteomes" id="UP000779070"/>
    </source>
</evidence>
<dbReference type="InterPro" id="IPR019734">
    <property type="entry name" value="TPR_rpt"/>
</dbReference>
<feature type="repeat" description="TPR" evidence="2">
    <location>
        <begin position="605"/>
        <end position="638"/>
    </location>
</feature>
<dbReference type="PANTHER" id="PTHR35038">
    <property type="entry name" value="DISSIMILATORY SULFITE REDUCTASE SIRA"/>
    <property type="match status" value="1"/>
</dbReference>